<keyword evidence="1" id="KW-0732">Signal</keyword>
<evidence type="ECO:0000313" key="3">
    <source>
        <dbReference type="Proteomes" id="UP000031512"/>
    </source>
</evidence>
<feature type="chain" id="PRO_5003939899" evidence="1">
    <location>
        <begin position="21"/>
        <end position="294"/>
    </location>
</feature>
<feature type="signal peptide" evidence="1">
    <location>
        <begin position="1"/>
        <end position="20"/>
    </location>
</feature>
<dbReference type="VEuPathDB" id="PiroplasmaDB:BEWA_029460"/>
<proteinExistence type="predicted"/>
<protein>
    <submittedName>
        <fullName evidence="2">Signal peptide-containing protein</fullName>
    </submittedName>
</protein>
<accession>L0AYK3</accession>
<name>L0AYK3_THEEQ</name>
<evidence type="ECO:0000256" key="1">
    <source>
        <dbReference type="SAM" id="SignalP"/>
    </source>
</evidence>
<dbReference type="EMBL" id="CP001669">
    <property type="protein sequence ID" value="AFZ80096.1"/>
    <property type="molecule type" value="Genomic_DNA"/>
</dbReference>
<dbReference type="AlphaFoldDB" id="L0AYK3"/>
<dbReference type="RefSeq" id="XP_004829762.1">
    <property type="nucleotide sequence ID" value="XM_004829705.1"/>
</dbReference>
<reference evidence="2 3" key="1">
    <citation type="journal article" date="2012" name="BMC Genomics">
        <title>Comparative genomic analysis and phylogenetic position of Theileria equi.</title>
        <authorList>
            <person name="Kappmeyer L.S."/>
            <person name="Thiagarajan M."/>
            <person name="Herndon D.R."/>
            <person name="Ramsay J.D."/>
            <person name="Caler E."/>
            <person name="Djikeng A."/>
            <person name="Gillespie J.J."/>
            <person name="Lau A.O."/>
            <person name="Roalson E.H."/>
            <person name="Silva J.C."/>
            <person name="Silva M.G."/>
            <person name="Suarez C.E."/>
            <person name="Ueti M.W."/>
            <person name="Nene V.M."/>
            <person name="Mealey R.H."/>
            <person name="Knowles D.P."/>
            <person name="Brayton K.A."/>
        </authorList>
    </citation>
    <scope>NUCLEOTIDE SEQUENCE [LARGE SCALE GENOMIC DNA]</scope>
    <source>
        <strain evidence="2 3">WA</strain>
    </source>
</reference>
<sequence length="294" mass="33906">MFCHLAHSPCLVLFVKFTCALPFKEKYPIDLDISYPLPEHIKVSYSGQLDGAYYAFVKETHVDRFRVGLLTYKGQILSPGNSRDVNKFFFFFATLGHDTEYLRVVSKTLTIQGTTRRKVEEFVRTKDTTRFRRLSRRPVTVNVILQMNTRLVEVAIRGGVGPKRFEIRDGMGFDNVIGVVRYGPYVLTTRTRGLVERIVLWDGGKEQPYITIISLYIDGNCITTKYRYDEGEFGFRIESKALHQVFQNPFDESGEVDAEVRESMDEEDWRNDGPFLLQELSTPNIMARPDEVQA</sequence>
<organism evidence="2 3">
    <name type="scientific">Theileria equi strain WA</name>
    <dbReference type="NCBI Taxonomy" id="1537102"/>
    <lineage>
        <taxon>Eukaryota</taxon>
        <taxon>Sar</taxon>
        <taxon>Alveolata</taxon>
        <taxon>Apicomplexa</taxon>
        <taxon>Aconoidasida</taxon>
        <taxon>Piroplasmida</taxon>
        <taxon>Theileriidae</taxon>
        <taxon>Theileria</taxon>
    </lineage>
</organism>
<dbReference type="GeneID" id="15803470"/>
<evidence type="ECO:0000313" key="2">
    <source>
        <dbReference type="EMBL" id="AFZ80096.1"/>
    </source>
</evidence>
<dbReference type="Proteomes" id="UP000031512">
    <property type="component" value="Chromosome 1"/>
</dbReference>
<dbReference type="KEGG" id="beq:BEWA_029460"/>
<keyword evidence="3" id="KW-1185">Reference proteome</keyword>
<gene>
    <name evidence="2" type="ORF">BEWA_029460</name>
</gene>